<dbReference type="Proteomes" id="UP000262583">
    <property type="component" value="Chromosome"/>
</dbReference>
<evidence type="ECO:0000313" key="1">
    <source>
        <dbReference type="EMBL" id="AXA36394.1"/>
    </source>
</evidence>
<dbReference type="EMBL" id="CP030759">
    <property type="protein sequence ID" value="AXA36394.1"/>
    <property type="molecule type" value="Genomic_DNA"/>
</dbReference>
<sequence length="52" mass="5929">MNRPASYTELDWAAFSAQLICTFPAYKLVRAPPMFRSDTACCFFQIAKRVPP</sequence>
<proteinExistence type="predicted"/>
<organism evidence="1 2">
    <name type="scientific">Sumerlaea chitinivorans</name>
    <dbReference type="NCBI Taxonomy" id="2250252"/>
    <lineage>
        <taxon>Bacteria</taxon>
        <taxon>Candidatus Sumerlaeota</taxon>
        <taxon>Candidatus Sumerlaeia</taxon>
        <taxon>Candidatus Sumerlaeales</taxon>
        <taxon>Candidatus Sumerlaeaceae</taxon>
        <taxon>Candidatus Sumerlaea</taxon>
    </lineage>
</organism>
<dbReference type="AlphaFoldDB" id="A0A2Z4Y5F4"/>
<protein>
    <submittedName>
        <fullName evidence="1">Uncharacterized protein</fullName>
    </submittedName>
</protein>
<dbReference type="KEGG" id="schv:BRCON_1617"/>
<accession>A0A2Z4Y5F4</accession>
<evidence type="ECO:0000313" key="2">
    <source>
        <dbReference type="Proteomes" id="UP000262583"/>
    </source>
</evidence>
<name>A0A2Z4Y5F4_SUMC1</name>
<reference evidence="1 2" key="1">
    <citation type="submission" date="2018-05" db="EMBL/GenBank/DDBJ databases">
        <title>A metagenomic window into the 2 km-deep terrestrial subsurface aquifer revealed taxonomically and functionally diverse microbial community comprising novel uncultured bacterial lineages.</title>
        <authorList>
            <person name="Kadnikov V.V."/>
            <person name="Mardanov A.V."/>
            <person name="Beletsky A.V."/>
            <person name="Banks D."/>
            <person name="Pimenov N.V."/>
            <person name="Frank Y.A."/>
            <person name="Karnachuk O.V."/>
            <person name="Ravin N.V."/>
        </authorList>
    </citation>
    <scope>NUCLEOTIDE SEQUENCE [LARGE SCALE GENOMIC DNA]</scope>
    <source>
        <strain evidence="1">BY</strain>
    </source>
</reference>
<gene>
    <name evidence="1" type="ORF">BRCON_1617</name>
</gene>